<reference evidence="2" key="1">
    <citation type="submission" date="2021-01" db="EMBL/GenBank/DDBJ databases">
        <title>Whole genome shotgun sequence of Planobispora rosea NBRC 15558.</title>
        <authorList>
            <person name="Komaki H."/>
            <person name="Tamura T."/>
        </authorList>
    </citation>
    <scope>NUCLEOTIDE SEQUENCE</scope>
    <source>
        <strain evidence="2">NBRC 15558</strain>
    </source>
</reference>
<name>A0A8J3WBS3_PLARO</name>
<evidence type="ECO:0000313" key="2">
    <source>
        <dbReference type="EMBL" id="GIH82171.1"/>
    </source>
</evidence>
<evidence type="ECO:0000313" key="3">
    <source>
        <dbReference type="Proteomes" id="UP000655044"/>
    </source>
</evidence>
<dbReference type="EMBL" id="BOOI01000005">
    <property type="protein sequence ID" value="GIH82171.1"/>
    <property type="molecule type" value="Genomic_DNA"/>
</dbReference>
<keyword evidence="3" id="KW-1185">Reference proteome</keyword>
<feature type="chain" id="PRO_5039346947" description="Lipoprotein" evidence="1">
    <location>
        <begin position="22"/>
        <end position="228"/>
    </location>
</feature>
<sequence>MRGIRVVAVAVVCGLLGGVSAGCGTDETIYGEAEARTELERLTGLLRDVPDLPEGFSDRPRGGWTSPFRPADRACARVLDTAGSGRPARPSSVRAAVTYHGDALGELAGIGLTTYAGSAAERRFAVLASELGRCRTVAGSEGARDTSLTGSPLELGEIGDAVAAKRLRGRLDGYPYEMHLVFVRAGQTLISLVHAGMTGLDAGRTARLARSFAGRVRGDGRSLNTLVP</sequence>
<evidence type="ECO:0008006" key="4">
    <source>
        <dbReference type="Google" id="ProtNLM"/>
    </source>
</evidence>
<comment type="caution">
    <text evidence="2">The sequence shown here is derived from an EMBL/GenBank/DDBJ whole genome shotgun (WGS) entry which is preliminary data.</text>
</comment>
<dbReference type="AlphaFoldDB" id="A0A8J3WBS3"/>
<dbReference type="Proteomes" id="UP000655044">
    <property type="component" value="Unassembled WGS sequence"/>
</dbReference>
<accession>A0A8J3WBS3</accession>
<dbReference type="RefSeq" id="WP_141703701.1">
    <property type="nucleotide sequence ID" value="NZ_BMQP01000001.1"/>
</dbReference>
<feature type="signal peptide" evidence="1">
    <location>
        <begin position="1"/>
        <end position="21"/>
    </location>
</feature>
<evidence type="ECO:0000256" key="1">
    <source>
        <dbReference type="SAM" id="SignalP"/>
    </source>
</evidence>
<proteinExistence type="predicted"/>
<gene>
    <name evidence="2" type="ORF">Pro02_05790</name>
</gene>
<protein>
    <recommendedName>
        <fullName evidence="4">Lipoprotein</fullName>
    </recommendedName>
</protein>
<dbReference type="PROSITE" id="PS51257">
    <property type="entry name" value="PROKAR_LIPOPROTEIN"/>
    <property type="match status" value="1"/>
</dbReference>
<dbReference type="OrthoDB" id="3544477at2"/>
<keyword evidence="1" id="KW-0732">Signal</keyword>
<organism evidence="2 3">
    <name type="scientific">Planobispora rosea</name>
    <dbReference type="NCBI Taxonomy" id="35762"/>
    <lineage>
        <taxon>Bacteria</taxon>
        <taxon>Bacillati</taxon>
        <taxon>Actinomycetota</taxon>
        <taxon>Actinomycetes</taxon>
        <taxon>Streptosporangiales</taxon>
        <taxon>Streptosporangiaceae</taxon>
        <taxon>Planobispora</taxon>
    </lineage>
</organism>